<sequence>MSASGIVGAGLRAAALVAVLATGALAQGPNSQGTTGQGGSTPSPAQQAQQERMRSCNTEAGTRNLAGEARRSFMSECLAGRMPPPPVATGNPPNPAQQAQQDRMRTCNAEAGSRNLAGEARRGFMSECLSGRMPASQRP</sequence>
<dbReference type="EMBL" id="NRSG01000034">
    <property type="protein sequence ID" value="MBK1657986.1"/>
    <property type="molecule type" value="Genomic_DNA"/>
</dbReference>
<feature type="chain" id="PRO_5046935722" description="PsiF repeat-containing protein" evidence="2">
    <location>
        <begin position="27"/>
        <end position="139"/>
    </location>
</feature>
<organism evidence="3 4">
    <name type="scientific">Paracraurococcus ruber</name>
    <dbReference type="NCBI Taxonomy" id="77675"/>
    <lineage>
        <taxon>Bacteria</taxon>
        <taxon>Pseudomonadati</taxon>
        <taxon>Pseudomonadota</taxon>
        <taxon>Alphaproteobacteria</taxon>
        <taxon>Acetobacterales</taxon>
        <taxon>Roseomonadaceae</taxon>
        <taxon>Paracraurococcus</taxon>
    </lineage>
</organism>
<protein>
    <recommendedName>
        <fullName evidence="5">PsiF repeat-containing protein</fullName>
    </recommendedName>
</protein>
<comment type="caution">
    <text evidence="3">The sequence shown here is derived from an EMBL/GenBank/DDBJ whole genome shotgun (WGS) entry which is preliminary data.</text>
</comment>
<evidence type="ECO:0000256" key="1">
    <source>
        <dbReference type="SAM" id="MobiDB-lite"/>
    </source>
</evidence>
<dbReference type="InterPro" id="IPR011690">
    <property type="entry name" value="P_starv_induced_PsiF"/>
</dbReference>
<feature type="compositionally biased region" description="Pro residues" evidence="1">
    <location>
        <begin position="82"/>
        <end position="95"/>
    </location>
</feature>
<evidence type="ECO:0000313" key="3">
    <source>
        <dbReference type="EMBL" id="MBK1657986.1"/>
    </source>
</evidence>
<keyword evidence="2" id="KW-0732">Signal</keyword>
<evidence type="ECO:0008006" key="5">
    <source>
        <dbReference type="Google" id="ProtNLM"/>
    </source>
</evidence>
<name>A0ABS1CU22_9PROT</name>
<reference evidence="3 4" key="1">
    <citation type="journal article" date="2020" name="Microorganisms">
        <title>Osmotic Adaptation and Compatible Solute Biosynthesis of Phototrophic Bacteria as Revealed from Genome Analyses.</title>
        <authorList>
            <person name="Imhoff J.F."/>
            <person name="Rahn T."/>
            <person name="Kunzel S."/>
            <person name="Keller A."/>
            <person name="Neulinger S.C."/>
        </authorList>
    </citation>
    <scope>NUCLEOTIDE SEQUENCE [LARGE SCALE GENOMIC DNA]</scope>
    <source>
        <strain evidence="3 4">DSM 15382</strain>
    </source>
</reference>
<dbReference type="Pfam" id="PF07769">
    <property type="entry name" value="PsiF_repeat"/>
    <property type="match status" value="2"/>
</dbReference>
<keyword evidence="4" id="KW-1185">Reference proteome</keyword>
<feature type="region of interest" description="Disordered" evidence="1">
    <location>
        <begin position="28"/>
        <end position="115"/>
    </location>
</feature>
<evidence type="ECO:0000313" key="4">
    <source>
        <dbReference type="Proteomes" id="UP000697995"/>
    </source>
</evidence>
<feature type="signal peptide" evidence="2">
    <location>
        <begin position="1"/>
        <end position="26"/>
    </location>
</feature>
<gene>
    <name evidence="3" type="ORF">CKO45_07050</name>
</gene>
<feature type="compositionally biased region" description="Polar residues" evidence="1">
    <location>
        <begin position="45"/>
        <end position="61"/>
    </location>
</feature>
<evidence type="ECO:0000256" key="2">
    <source>
        <dbReference type="SAM" id="SignalP"/>
    </source>
</evidence>
<dbReference type="RefSeq" id="WP_133220383.1">
    <property type="nucleotide sequence ID" value="NZ_NRSG01000034.1"/>
</dbReference>
<accession>A0ABS1CU22</accession>
<dbReference type="Proteomes" id="UP000697995">
    <property type="component" value="Unassembled WGS sequence"/>
</dbReference>
<proteinExistence type="predicted"/>
<feature type="compositionally biased region" description="Low complexity" evidence="1">
    <location>
        <begin position="28"/>
        <end position="44"/>
    </location>
</feature>